<protein>
    <recommendedName>
        <fullName evidence="6">Mutator family transposase</fullName>
    </recommendedName>
</protein>
<organism evidence="8 9">
    <name type="scientific">Ligilactobacillus ruminis SPM0211</name>
    <dbReference type="NCBI Taxonomy" id="1040964"/>
    <lineage>
        <taxon>Bacteria</taxon>
        <taxon>Bacillati</taxon>
        <taxon>Bacillota</taxon>
        <taxon>Bacilli</taxon>
        <taxon>Lactobacillales</taxon>
        <taxon>Lactobacillaceae</taxon>
        <taxon>Ligilactobacillus</taxon>
    </lineage>
</organism>
<evidence type="ECO:0000313" key="8">
    <source>
        <dbReference type="EMBL" id="EGM51739.1"/>
    </source>
</evidence>
<dbReference type="RefSeq" id="WP_003695427.1">
    <property type="nucleotide sequence ID" value="NZ_AFOJ01000005.1"/>
</dbReference>
<sequence>MAESTAQLKAEPYERSEERTDSRNGTRERELKTRIGKITLTVPRHRNVPFKTLVFENYSRSEAALIASMAEMVVSGVATRKVSNIMETLCGTTFSKSSVSEVCKDLIEKVNEFKDRPLTGDYPFLIVDATYFKVRDKHRIVSKAFMIAYGTNQEGHREILGFEVYDNESKETWNSFLQKLKKRGLQGLLMITSDAHEGIQDAVSKVFPEVPWQRCQFHFARNISGKSPKKYQAGIRAELQEMWNCETIEDARKKRDEIIADYRDVAESAMSCLDEGFESAMTVMALPKNLRRYFRTSNHIERLNKELKRRSSVIGIFPNENSLMRLMGSVLLERNDVVSSKKAIFSPATYAKMIKSKTVAELKKLAEEQQKLRAA</sequence>
<keyword evidence="4 6" id="KW-0238">DNA-binding</keyword>
<accession>F7R0C4</accession>
<evidence type="ECO:0000256" key="7">
    <source>
        <dbReference type="SAM" id="MobiDB-lite"/>
    </source>
</evidence>
<evidence type="ECO:0000256" key="4">
    <source>
        <dbReference type="ARBA" id="ARBA00023125"/>
    </source>
</evidence>
<name>F7R0C4_9LACO</name>
<evidence type="ECO:0000256" key="1">
    <source>
        <dbReference type="ARBA" id="ARBA00002190"/>
    </source>
</evidence>
<dbReference type="PROSITE" id="PS01007">
    <property type="entry name" value="TRANSPOSASE_MUTATOR"/>
    <property type="match status" value="1"/>
</dbReference>
<dbReference type="AlphaFoldDB" id="F7R0C4"/>
<gene>
    <name evidence="8" type="ORF">LRU_01253</name>
</gene>
<dbReference type="Pfam" id="PF00872">
    <property type="entry name" value="Transposase_mut"/>
    <property type="match status" value="1"/>
</dbReference>
<evidence type="ECO:0000313" key="9">
    <source>
        <dbReference type="Proteomes" id="UP000002971"/>
    </source>
</evidence>
<dbReference type="GO" id="GO:0004803">
    <property type="term" value="F:transposase activity"/>
    <property type="evidence" value="ECO:0007669"/>
    <property type="project" value="UniProtKB-UniRule"/>
</dbReference>
<feature type="region of interest" description="Disordered" evidence="7">
    <location>
        <begin position="1"/>
        <end position="29"/>
    </location>
</feature>
<dbReference type="GO" id="GO:0003677">
    <property type="term" value="F:DNA binding"/>
    <property type="evidence" value="ECO:0007669"/>
    <property type="project" value="UniProtKB-UniRule"/>
</dbReference>
<comment type="function">
    <text evidence="1 6">Required for the transposition of the insertion element.</text>
</comment>
<evidence type="ECO:0000256" key="3">
    <source>
        <dbReference type="ARBA" id="ARBA00022578"/>
    </source>
</evidence>
<dbReference type="PANTHER" id="PTHR33217">
    <property type="entry name" value="TRANSPOSASE FOR INSERTION SEQUENCE ELEMENT IS1081"/>
    <property type="match status" value="1"/>
</dbReference>
<evidence type="ECO:0000256" key="6">
    <source>
        <dbReference type="RuleBase" id="RU365089"/>
    </source>
</evidence>
<comment type="caution">
    <text evidence="8">The sequence shown here is derived from an EMBL/GenBank/DDBJ whole genome shotgun (WGS) entry which is preliminary data.</text>
</comment>
<keyword evidence="5 6" id="KW-0233">DNA recombination</keyword>
<feature type="compositionally biased region" description="Basic and acidic residues" evidence="7">
    <location>
        <begin position="11"/>
        <end position="29"/>
    </location>
</feature>
<proteinExistence type="inferred from homology"/>
<keyword evidence="3 6" id="KW-0815">Transposition</keyword>
<dbReference type="InterPro" id="IPR001207">
    <property type="entry name" value="Transposase_mutator"/>
</dbReference>
<dbReference type="GO" id="GO:0006313">
    <property type="term" value="P:DNA transposition"/>
    <property type="evidence" value="ECO:0007669"/>
    <property type="project" value="UniProtKB-UniRule"/>
</dbReference>
<dbReference type="EMBL" id="AFOJ01000005">
    <property type="protein sequence ID" value="EGM51739.1"/>
    <property type="molecule type" value="Genomic_DNA"/>
</dbReference>
<keyword evidence="6" id="KW-0814">Transposable element</keyword>
<evidence type="ECO:0000256" key="2">
    <source>
        <dbReference type="ARBA" id="ARBA00010961"/>
    </source>
</evidence>
<dbReference type="PANTHER" id="PTHR33217:SF7">
    <property type="entry name" value="TRANSPOSASE FOR INSERTION SEQUENCE ELEMENT IS1081"/>
    <property type="match status" value="1"/>
</dbReference>
<dbReference type="Proteomes" id="UP000002971">
    <property type="component" value="Unassembled WGS sequence"/>
</dbReference>
<comment type="similarity">
    <text evidence="2 6">Belongs to the transposase mutator family.</text>
</comment>
<reference evidence="8 9" key="1">
    <citation type="journal article" date="2011" name="J. Bacteriol.">
        <title>Genome Sequence of Lactobacillus ruminis SPM0211, Isolated from a Fecal Sample from a Healthy Korean.</title>
        <authorList>
            <person name="Lee S."/>
            <person name="Cho Y.J."/>
            <person name="Lee A.H."/>
            <person name="Chun J."/>
            <person name="Ha N.J."/>
            <person name="Ko G."/>
        </authorList>
    </citation>
    <scope>NUCLEOTIDE SEQUENCE [LARGE SCALE GENOMIC DNA]</scope>
    <source>
        <strain evidence="8 9">SPM0211</strain>
    </source>
</reference>
<dbReference type="NCBIfam" id="NF033543">
    <property type="entry name" value="transpos_IS256"/>
    <property type="match status" value="1"/>
</dbReference>
<evidence type="ECO:0000256" key="5">
    <source>
        <dbReference type="ARBA" id="ARBA00023172"/>
    </source>
</evidence>